<sequence>MTKVKITTNLNPTTLTVGELHMGSVFSLEGCPLHRVYMLLGGVCRGKEYMKAVNLETGEARNMAHNLPIEKVFKSVEITAS</sequence>
<name>A0AAF0KZJ4_9CAUD</name>
<dbReference type="EMBL" id="OQ829281">
    <property type="protein sequence ID" value="WHS68352.1"/>
    <property type="molecule type" value="Genomic_DNA"/>
</dbReference>
<dbReference type="Proteomes" id="UP001223176">
    <property type="component" value="Segment"/>
</dbReference>
<keyword evidence="2" id="KW-1185">Reference proteome</keyword>
<evidence type="ECO:0000313" key="1">
    <source>
        <dbReference type="EMBL" id="WHS68352.1"/>
    </source>
</evidence>
<organism evidence="1 2">
    <name type="scientific">phage PKM.Lu.22.1</name>
    <dbReference type="NCBI Taxonomy" id="3049197"/>
    <lineage>
        <taxon>Viruses</taxon>
        <taxon>Duplodnaviria</taxon>
        <taxon>Heunggongvirae</taxon>
        <taxon>Uroviricota</taxon>
        <taxon>Caudoviricetes</taxon>
        <taxon>Grimontviridae</taxon>
    </lineage>
</organism>
<protein>
    <submittedName>
        <fullName evidence="1">Uncharacterized protein</fullName>
    </submittedName>
</protein>
<evidence type="ECO:0000313" key="2">
    <source>
        <dbReference type="Proteomes" id="UP001223176"/>
    </source>
</evidence>
<proteinExistence type="predicted"/>
<reference evidence="1" key="1">
    <citation type="submission" date="2023-04" db="EMBL/GenBank/DDBJ databases">
        <title>Isolation and Characterization of Novel Plasmid-specific Phages Infecting Bacteria Carrying Diverse Conjugative Plasmids.</title>
        <authorList>
            <person name="Parra B."/>
            <person name="Cockx B."/>
            <person name="Lutz V.T."/>
            <person name="Bronsted L."/>
            <person name="Smets B.F."/>
            <person name="Dechesne A."/>
        </authorList>
    </citation>
    <scope>NUCLEOTIDE SEQUENCE</scope>
</reference>
<accession>A0AAF0KZJ4</accession>